<evidence type="ECO:0000259" key="3">
    <source>
        <dbReference type="Pfam" id="PF10099"/>
    </source>
</evidence>
<name>A0ABU0XBS6_9MICO</name>
<keyword evidence="5" id="KW-1185">Reference proteome</keyword>
<dbReference type="PANTHER" id="PTHR37461">
    <property type="entry name" value="ANTI-SIGMA-K FACTOR RSKA"/>
    <property type="match status" value="1"/>
</dbReference>
<sequence length="253" mass="25984">MNETEFAKLSAGHALGALSAADEHAFDAARAGRPDRERLVAEDLAAAARLGEVGELTPPARVRDDLLRRIADTPQTAAGVEGPATAPAAADVVRPTARPAHVRRRRRAWYALAAAIVILAAVAIGSTVVPQLLRPPAVVALETIEAAPDAQKATAAVSGGSPATLHWAVSTGKAVLVAERLPAIPADRTFELWYLRDGRPIAAGTFTASTGTTTALLRPGMRPGDVIAVTVEDSGGSASGAPTTQPIVAIPTN</sequence>
<feature type="region of interest" description="Disordered" evidence="1">
    <location>
        <begin position="233"/>
        <end position="253"/>
    </location>
</feature>
<accession>A0ABU0XBS6</accession>
<gene>
    <name evidence="4" type="ORF">RBR11_01360</name>
</gene>
<dbReference type="RefSeq" id="WP_308487496.1">
    <property type="nucleotide sequence ID" value="NZ_JAVFCB010000001.1"/>
</dbReference>
<comment type="caution">
    <text evidence="4">The sequence shown here is derived from an EMBL/GenBank/DDBJ whole genome shotgun (WGS) entry which is preliminary data.</text>
</comment>
<keyword evidence="2" id="KW-0472">Membrane</keyword>
<evidence type="ECO:0000256" key="1">
    <source>
        <dbReference type="SAM" id="MobiDB-lite"/>
    </source>
</evidence>
<dbReference type="PANTHER" id="PTHR37461:SF1">
    <property type="entry name" value="ANTI-SIGMA-K FACTOR RSKA"/>
    <property type="match status" value="1"/>
</dbReference>
<keyword evidence="2" id="KW-0812">Transmembrane</keyword>
<evidence type="ECO:0000256" key="2">
    <source>
        <dbReference type="SAM" id="Phobius"/>
    </source>
</evidence>
<dbReference type="Proteomes" id="UP001230289">
    <property type="component" value="Unassembled WGS sequence"/>
</dbReference>
<proteinExistence type="predicted"/>
<dbReference type="EMBL" id="JAVFCB010000001">
    <property type="protein sequence ID" value="MDQ4212561.1"/>
    <property type="molecule type" value="Genomic_DNA"/>
</dbReference>
<reference evidence="4 5" key="1">
    <citation type="submission" date="2023-08" db="EMBL/GenBank/DDBJ databases">
        <title>Microbacterium sp. nov., isolated from a waste landfill.</title>
        <authorList>
            <person name="Wen W."/>
        </authorList>
    </citation>
    <scope>NUCLEOTIDE SEQUENCE [LARGE SCALE GENOMIC DNA]</scope>
    <source>
        <strain evidence="4 5">ASV81</strain>
    </source>
</reference>
<dbReference type="InterPro" id="IPR018764">
    <property type="entry name" value="RskA_C"/>
</dbReference>
<feature type="compositionally biased region" description="Polar residues" evidence="1">
    <location>
        <begin position="240"/>
        <end position="253"/>
    </location>
</feature>
<organism evidence="4 5">
    <name type="scientific">Microbacterium capsulatum</name>
    <dbReference type="NCBI Taxonomy" id="3041921"/>
    <lineage>
        <taxon>Bacteria</taxon>
        <taxon>Bacillati</taxon>
        <taxon>Actinomycetota</taxon>
        <taxon>Actinomycetes</taxon>
        <taxon>Micrococcales</taxon>
        <taxon>Microbacteriaceae</taxon>
        <taxon>Microbacterium</taxon>
    </lineage>
</organism>
<feature type="domain" description="Anti-sigma K factor RskA C-terminal" evidence="3">
    <location>
        <begin position="112"/>
        <end position="247"/>
    </location>
</feature>
<dbReference type="Pfam" id="PF10099">
    <property type="entry name" value="RskA_C"/>
    <property type="match status" value="1"/>
</dbReference>
<evidence type="ECO:0000313" key="4">
    <source>
        <dbReference type="EMBL" id="MDQ4212561.1"/>
    </source>
</evidence>
<feature type="transmembrane region" description="Helical" evidence="2">
    <location>
        <begin position="108"/>
        <end position="129"/>
    </location>
</feature>
<protein>
    <submittedName>
        <fullName evidence="4">Anti-sigma factor</fullName>
    </submittedName>
</protein>
<evidence type="ECO:0000313" key="5">
    <source>
        <dbReference type="Proteomes" id="UP001230289"/>
    </source>
</evidence>
<dbReference type="InterPro" id="IPR051474">
    <property type="entry name" value="Anti-sigma-K/W_factor"/>
</dbReference>
<keyword evidence="2" id="KW-1133">Transmembrane helix</keyword>